<sequence>AVPRARRRSVGQLPSAKDRASGRRVRQTVSGTPENYHRKIRGRVCRGLDAEVVVSFPHATCPGNVSNKYLQKEFFL</sequence>
<evidence type="ECO:0000313" key="2">
    <source>
        <dbReference type="EMBL" id="GIY58745.1"/>
    </source>
</evidence>
<reference evidence="2 3" key="1">
    <citation type="submission" date="2021-06" db="EMBL/GenBank/DDBJ databases">
        <title>Caerostris darwini draft genome.</title>
        <authorList>
            <person name="Kono N."/>
            <person name="Arakawa K."/>
        </authorList>
    </citation>
    <scope>NUCLEOTIDE SEQUENCE [LARGE SCALE GENOMIC DNA]</scope>
</reference>
<comment type="caution">
    <text evidence="2">The sequence shown here is derived from an EMBL/GenBank/DDBJ whole genome shotgun (WGS) entry which is preliminary data.</text>
</comment>
<gene>
    <name evidence="2" type="ORF">CDAR_494591</name>
</gene>
<name>A0AAV4UM16_9ARAC</name>
<keyword evidence="3" id="KW-1185">Reference proteome</keyword>
<feature type="region of interest" description="Disordered" evidence="1">
    <location>
        <begin position="1"/>
        <end position="33"/>
    </location>
</feature>
<feature type="non-terminal residue" evidence="2">
    <location>
        <position position="1"/>
    </location>
</feature>
<accession>A0AAV4UM16</accession>
<dbReference type="AlphaFoldDB" id="A0AAV4UM16"/>
<organism evidence="2 3">
    <name type="scientific">Caerostris darwini</name>
    <dbReference type="NCBI Taxonomy" id="1538125"/>
    <lineage>
        <taxon>Eukaryota</taxon>
        <taxon>Metazoa</taxon>
        <taxon>Ecdysozoa</taxon>
        <taxon>Arthropoda</taxon>
        <taxon>Chelicerata</taxon>
        <taxon>Arachnida</taxon>
        <taxon>Araneae</taxon>
        <taxon>Araneomorphae</taxon>
        <taxon>Entelegynae</taxon>
        <taxon>Araneoidea</taxon>
        <taxon>Araneidae</taxon>
        <taxon>Caerostris</taxon>
    </lineage>
</organism>
<protein>
    <submittedName>
        <fullName evidence="2">Uncharacterized protein</fullName>
    </submittedName>
</protein>
<evidence type="ECO:0000256" key="1">
    <source>
        <dbReference type="SAM" id="MobiDB-lite"/>
    </source>
</evidence>
<proteinExistence type="predicted"/>
<dbReference type="Proteomes" id="UP001054837">
    <property type="component" value="Unassembled WGS sequence"/>
</dbReference>
<dbReference type="EMBL" id="BPLQ01011535">
    <property type="protein sequence ID" value="GIY58745.1"/>
    <property type="molecule type" value="Genomic_DNA"/>
</dbReference>
<evidence type="ECO:0000313" key="3">
    <source>
        <dbReference type="Proteomes" id="UP001054837"/>
    </source>
</evidence>